<name>A0A7S1BV65_9STRA</name>
<sequence length="108" mass="12271">MKISFLLDKIMDPISGLRPLDLETFKYNDKMQPLRIVASCASNGNYAPVCFGSDDGDFSTKKDFFRCLEASMTVPGATRPPVPFVRQTNRNKNGKYFDAFCFEPIPYR</sequence>
<dbReference type="AlphaFoldDB" id="A0A7S1BV65"/>
<proteinExistence type="predicted"/>
<reference evidence="1" key="1">
    <citation type="submission" date="2021-01" db="EMBL/GenBank/DDBJ databases">
        <authorList>
            <person name="Corre E."/>
            <person name="Pelletier E."/>
            <person name="Niang G."/>
            <person name="Scheremetjew M."/>
            <person name="Finn R."/>
            <person name="Kale V."/>
            <person name="Holt S."/>
            <person name="Cochrane G."/>
            <person name="Meng A."/>
            <person name="Brown T."/>
            <person name="Cohen L."/>
        </authorList>
    </citation>
    <scope>NUCLEOTIDE SEQUENCE</scope>
    <source>
        <strain evidence="1">308</strain>
    </source>
</reference>
<gene>
    <name evidence="1" type="ORF">CHYS00102_LOCUS24600</name>
</gene>
<organism evidence="1">
    <name type="scientific">Corethron hystrix</name>
    <dbReference type="NCBI Taxonomy" id="216773"/>
    <lineage>
        <taxon>Eukaryota</taxon>
        <taxon>Sar</taxon>
        <taxon>Stramenopiles</taxon>
        <taxon>Ochrophyta</taxon>
        <taxon>Bacillariophyta</taxon>
        <taxon>Coscinodiscophyceae</taxon>
        <taxon>Corethrophycidae</taxon>
        <taxon>Corethrales</taxon>
        <taxon>Corethraceae</taxon>
        <taxon>Corethron</taxon>
    </lineage>
</organism>
<evidence type="ECO:0000313" key="1">
    <source>
        <dbReference type="EMBL" id="CAD8897386.1"/>
    </source>
</evidence>
<protein>
    <submittedName>
        <fullName evidence="1">Uncharacterized protein</fullName>
    </submittedName>
</protein>
<accession>A0A7S1BV65</accession>
<dbReference type="EMBL" id="HBFR01033691">
    <property type="protein sequence ID" value="CAD8897386.1"/>
    <property type="molecule type" value="Transcribed_RNA"/>
</dbReference>